<dbReference type="AlphaFoldDB" id="W7HV74"/>
<organism evidence="2 3">
    <name type="scientific">Drechslerella stenobrocha 248</name>
    <dbReference type="NCBI Taxonomy" id="1043628"/>
    <lineage>
        <taxon>Eukaryota</taxon>
        <taxon>Fungi</taxon>
        <taxon>Dikarya</taxon>
        <taxon>Ascomycota</taxon>
        <taxon>Pezizomycotina</taxon>
        <taxon>Orbiliomycetes</taxon>
        <taxon>Orbiliales</taxon>
        <taxon>Orbiliaceae</taxon>
        <taxon>Drechslerella</taxon>
    </lineage>
</organism>
<feature type="region of interest" description="Disordered" evidence="1">
    <location>
        <begin position="426"/>
        <end position="469"/>
    </location>
</feature>
<evidence type="ECO:0000313" key="3">
    <source>
        <dbReference type="Proteomes" id="UP000024837"/>
    </source>
</evidence>
<sequence>MANQNLPAMAPALKPDWTFTPFTAVEETPKTMTSVRTISSSTDQLLPDPKESDGFKALKATRGYIQGLKISHAARGLPKGLDVYSVVHPETSYTLATYVLCQQLFVLFYDTILRLTVQIPQYIKRGDETGEYDIVSLQELYTAILSEGATLSTHLDEVILHQFGWTMPFFSQGVLRSLKHAGYGAFNPRIAYTRNQILLFLFHVEKIDPTWGSKLKGLLESSDDVYEEMSEHRKTIIERASSLGGHHPVSGPHIKEYLQDQAMAAREYPVDFDAPKQTMAHCNRDSGIPKCLTEVLKGRNRVLERLMHELDDDKPDFSTPQDMDKIRGEYDESHRMELAGAPSFGRNCLEKKSALGAPNNGQQSQLIAVEREEGAPIGPTQQHSTTKAQVDPIAQDLLVPEPLCRAIGGEGAWTTVGQGARQLPAKIRGSAASPSDGERKHSIKTGCSQDSALSEPNTSEIKKDARKRPGRVRRFIRKLFGCFKQT</sequence>
<dbReference type="HOGENOM" id="CLU_561420_0_0_1"/>
<dbReference type="EMBL" id="KI966452">
    <property type="protein sequence ID" value="EWC43788.1"/>
    <property type="molecule type" value="Genomic_DNA"/>
</dbReference>
<dbReference type="Proteomes" id="UP000024837">
    <property type="component" value="Unassembled WGS sequence"/>
</dbReference>
<proteinExistence type="predicted"/>
<dbReference type="OrthoDB" id="10489524at2759"/>
<name>W7HV74_9PEZI</name>
<reference evidence="2 3" key="1">
    <citation type="submission" date="2013-05" db="EMBL/GenBank/DDBJ databases">
        <title>Drechslerella stenobrocha genome reveals carnivorous origination and mechanical trapping mechanism of predatory fungi.</title>
        <authorList>
            <person name="Liu X."/>
            <person name="Zhang W."/>
            <person name="Liu K."/>
        </authorList>
    </citation>
    <scope>NUCLEOTIDE SEQUENCE [LARGE SCALE GENOMIC DNA]</scope>
    <source>
        <strain evidence="2 3">248</strain>
    </source>
</reference>
<feature type="compositionally biased region" description="Polar residues" evidence="1">
    <location>
        <begin position="445"/>
        <end position="459"/>
    </location>
</feature>
<keyword evidence="3" id="KW-1185">Reference proteome</keyword>
<protein>
    <submittedName>
        <fullName evidence="2">Uncharacterized protein</fullName>
    </submittedName>
</protein>
<gene>
    <name evidence="2" type="ORF">DRE_07353</name>
</gene>
<accession>W7HV74</accession>
<evidence type="ECO:0000256" key="1">
    <source>
        <dbReference type="SAM" id="MobiDB-lite"/>
    </source>
</evidence>
<evidence type="ECO:0000313" key="2">
    <source>
        <dbReference type="EMBL" id="EWC43788.1"/>
    </source>
</evidence>